<keyword evidence="4" id="KW-1185">Reference proteome</keyword>
<name>A0A418XW09_9GAMM</name>
<feature type="domain" description="GST C-terminal" evidence="2">
    <location>
        <begin position="85"/>
        <end position="246"/>
    </location>
</feature>
<dbReference type="SUPFAM" id="SSF47616">
    <property type="entry name" value="GST C-terminal domain-like"/>
    <property type="match status" value="1"/>
</dbReference>
<feature type="domain" description="GST N-terminal" evidence="1">
    <location>
        <begin position="2"/>
        <end position="80"/>
    </location>
</feature>
<dbReference type="Pfam" id="PF00043">
    <property type="entry name" value="GST_C"/>
    <property type="match status" value="1"/>
</dbReference>
<evidence type="ECO:0000259" key="2">
    <source>
        <dbReference type="PROSITE" id="PS50405"/>
    </source>
</evidence>
<accession>A0A418XW09</accession>
<dbReference type="SUPFAM" id="SSF52833">
    <property type="entry name" value="Thioredoxin-like"/>
    <property type="match status" value="1"/>
</dbReference>
<dbReference type="Pfam" id="PF13417">
    <property type="entry name" value="GST_N_3"/>
    <property type="match status" value="1"/>
</dbReference>
<dbReference type="InterPro" id="IPR010987">
    <property type="entry name" value="Glutathione-S-Trfase_C-like"/>
</dbReference>
<dbReference type="OrthoDB" id="5242791at2"/>
<dbReference type="RefSeq" id="WP_031226357.1">
    <property type="nucleotide sequence ID" value="NZ_QYYA01000004.1"/>
</dbReference>
<dbReference type="Gene3D" id="3.40.30.10">
    <property type="entry name" value="Glutaredoxin"/>
    <property type="match status" value="1"/>
</dbReference>
<dbReference type="InterPro" id="IPR004046">
    <property type="entry name" value="GST_C"/>
</dbReference>
<dbReference type="Proteomes" id="UP000283734">
    <property type="component" value="Unassembled WGS sequence"/>
</dbReference>
<dbReference type="Gene3D" id="1.20.1050.10">
    <property type="match status" value="1"/>
</dbReference>
<keyword evidence="3" id="KW-0808">Transferase</keyword>
<dbReference type="InterPro" id="IPR036282">
    <property type="entry name" value="Glutathione-S-Trfase_C_sf"/>
</dbReference>
<reference evidence="3 4" key="1">
    <citation type="submission" date="2018-09" db="EMBL/GenBank/DDBJ databases">
        <title>Alcanivorax profundi sp. nov., isolated from 1000 m-depth seawater of the Mariana Trench.</title>
        <authorList>
            <person name="Liu J."/>
        </authorList>
    </citation>
    <scope>NUCLEOTIDE SEQUENCE [LARGE SCALE GENOMIC DNA]</scope>
    <source>
        <strain evidence="3 4">MTEO17</strain>
    </source>
</reference>
<dbReference type="InterPro" id="IPR004045">
    <property type="entry name" value="Glutathione_S-Trfase_N"/>
</dbReference>
<organism evidence="3 4">
    <name type="scientific">Alcanivorax profundi</name>
    <dbReference type="NCBI Taxonomy" id="2338368"/>
    <lineage>
        <taxon>Bacteria</taxon>
        <taxon>Pseudomonadati</taxon>
        <taxon>Pseudomonadota</taxon>
        <taxon>Gammaproteobacteria</taxon>
        <taxon>Oceanospirillales</taxon>
        <taxon>Alcanivoracaceae</taxon>
        <taxon>Alcanivorax</taxon>
    </lineage>
</organism>
<comment type="caution">
    <text evidence="3">The sequence shown here is derived from an EMBL/GenBank/DDBJ whole genome shotgun (WGS) entry which is preliminary data.</text>
</comment>
<proteinExistence type="predicted"/>
<dbReference type="GO" id="GO:0016034">
    <property type="term" value="F:maleylacetoacetate isomerase activity"/>
    <property type="evidence" value="ECO:0007669"/>
    <property type="project" value="TreeGrafter"/>
</dbReference>
<dbReference type="PROSITE" id="PS50404">
    <property type="entry name" value="GST_NTER"/>
    <property type="match status" value="1"/>
</dbReference>
<evidence type="ECO:0000259" key="1">
    <source>
        <dbReference type="PROSITE" id="PS50404"/>
    </source>
</evidence>
<evidence type="ECO:0000313" key="3">
    <source>
        <dbReference type="EMBL" id="RJG16916.1"/>
    </source>
</evidence>
<dbReference type="GO" id="GO:0006559">
    <property type="term" value="P:L-phenylalanine catabolic process"/>
    <property type="evidence" value="ECO:0007669"/>
    <property type="project" value="TreeGrafter"/>
</dbReference>
<dbReference type="PANTHER" id="PTHR42673:SF4">
    <property type="entry name" value="MALEYLACETOACETATE ISOMERASE"/>
    <property type="match status" value="1"/>
</dbReference>
<dbReference type="InterPro" id="IPR036249">
    <property type="entry name" value="Thioredoxin-like_sf"/>
</dbReference>
<protein>
    <submittedName>
        <fullName evidence="3">Glutathione S-transferase family protein</fullName>
    </submittedName>
</protein>
<dbReference type="AlphaFoldDB" id="A0A418XW09"/>
<sequence>MTDRILYQFPISHYCEKTRWQLDHKGLGFRIHNLLPGPHRIRTRLMARIDTLPILRDGKRTVGDSTRIAYYLEKTYPERPLLPEDRELRARVIELEQQFDRIGVHVRRWLYGQIIDRPEVMDAMLTPYGLPAMVQKVMTPVTREAVRRLYRIQPKAVMRSEQRVEEGLALVESCLQKGNGHYLVGDTFTLADIAAASLLAPLLSPVGTPWDIFDESTLSPALQAQLHKLNTRPAGQWVLARYGQDR</sequence>
<evidence type="ECO:0000313" key="4">
    <source>
        <dbReference type="Proteomes" id="UP000283734"/>
    </source>
</evidence>
<dbReference type="PROSITE" id="PS50405">
    <property type="entry name" value="GST_CTER"/>
    <property type="match status" value="1"/>
</dbReference>
<dbReference type="GO" id="GO:0004364">
    <property type="term" value="F:glutathione transferase activity"/>
    <property type="evidence" value="ECO:0007669"/>
    <property type="project" value="TreeGrafter"/>
</dbReference>
<dbReference type="GO" id="GO:0006749">
    <property type="term" value="P:glutathione metabolic process"/>
    <property type="evidence" value="ECO:0007669"/>
    <property type="project" value="TreeGrafter"/>
</dbReference>
<dbReference type="PANTHER" id="PTHR42673">
    <property type="entry name" value="MALEYLACETOACETATE ISOMERASE"/>
    <property type="match status" value="1"/>
</dbReference>
<gene>
    <name evidence="3" type="ORF">D4A39_13775</name>
</gene>
<dbReference type="EMBL" id="QYYA01000004">
    <property type="protein sequence ID" value="RJG16916.1"/>
    <property type="molecule type" value="Genomic_DNA"/>
</dbReference>